<evidence type="ECO:0000313" key="2">
    <source>
        <dbReference type="Proteomes" id="UP000256304"/>
    </source>
</evidence>
<keyword evidence="2" id="KW-1185">Reference proteome</keyword>
<proteinExistence type="predicted"/>
<gene>
    <name evidence="1" type="ORF">A8990_16322</name>
</gene>
<evidence type="ECO:0000313" key="1">
    <source>
        <dbReference type="EMBL" id="REE56350.1"/>
    </source>
</evidence>
<accession>A0A3D9Q1R0</accession>
<name>A0A3D9Q1R0_9BACL</name>
<dbReference type="EMBL" id="QTTN01000063">
    <property type="protein sequence ID" value="REE56350.1"/>
    <property type="molecule type" value="Genomic_DNA"/>
</dbReference>
<organism evidence="1 2">
    <name type="scientific">Paenibacillus taihuensis</name>
    <dbReference type="NCBI Taxonomy" id="1156355"/>
    <lineage>
        <taxon>Bacteria</taxon>
        <taxon>Bacillati</taxon>
        <taxon>Bacillota</taxon>
        <taxon>Bacilli</taxon>
        <taxon>Bacillales</taxon>
        <taxon>Paenibacillaceae</taxon>
        <taxon>Paenibacillus</taxon>
    </lineage>
</organism>
<comment type="caution">
    <text evidence="1">The sequence shown here is derived from an EMBL/GenBank/DDBJ whole genome shotgun (WGS) entry which is preliminary data.</text>
</comment>
<reference evidence="1 2" key="1">
    <citation type="submission" date="2018-08" db="EMBL/GenBank/DDBJ databases">
        <title>Genomic Encyclopedia of Type Strains, Phase III (KMG-III): the genomes of soil and plant-associated and newly described type strains.</title>
        <authorList>
            <person name="Whitman W."/>
        </authorList>
    </citation>
    <scope>NUCLEOTIDE SEQUENCE [LARGE SCALE GENOMIC DNA]</scope>
    <source>
        <strain evidence="1 2">CGMCC 1.10966</strain>
    </source>
</reference>
<dbReference type="AlphaFoldDB" id="A0A3D9Q1R0"/>
<protein>
    <submittedName>
        <fullName evidence="1">Uncharacterized protein</fullName>
    </submittedName>
</protein>
<dbReference type="Proteomes" id="UP000256304">
    <property type="component" value="Unassembled WGS sequence"/>
</dbReference>
<sequence>MQADMKQQEEDPGKGPLLFCIYTWKEVDYTMI</sequence>